<reference evidence="8 9" key="1">
    <citation type="journal article" date="2016" name="Proc. Natl. Acad. Sci. U.S.A.">
        <title>Lipid metabolic changes in an early divergent fungus govern the establishment of a mutualistic symbiosis with endobacteria.</title>
        <authorList>
            <person name="Lastovetsky O.A."/>
            <person name="Gaspar M.L."/>
            <person name="Mondo S.J."/>
            <person name="LaButti K.M."/>
            <person name="Sandor L."/>
            <person name="Grigoriev I.V."/>
            <person name="Henry S.A."/>
            <person name="Pawlowska T.E."/>
        </authorList>
    </citation>
    <scope>NUCLEOTIDE SEQUENCE [LARGE SCALE GENOMIC DNA]</scope>
    <source>
        <strain evidence="8 9">ATCC 11559</strain>
    </source>
</reference>
<dbReference type="InterPro" id="IPR036259">
    <property type="entry name" value="MFS_trans_sf"/>
</dbReference>
<dbReference type="PANTHER" id="PTHR23506:SF23">
    <property type="entry name" value="GH10249P"/>
    <property type="match status" value="1"/>
</dbReference>
<dbReference type="CDD" id="cd17325">
    <property type="entry name" value="MFS_MdtG_SLC18_like"/>
    <property type="match status" value="1"/>
</dbReference>
<feature type="transmembrane region" description="Helical" evidence="6">
    <location>
        <begin position="48"/>
        <end position="67"/>
    </location>
</feature>
<evidence type="ECO:0000313" key="8">
    <source>
        <dbReference type="EMBL" id="ORE18853.1"/>
    </source>
</evidence>
<dbReference type="Gene3D" id="1.20.1250.20">
    <property type="entry name" value="MFS general substrate transporter like domains"/>
    <property type="match status" value="2"/>
</dbReference>
<dbReference type="GO" id="GO:0022857">
    <property type="term" value="F:transmembrane transporter activity"/>
    <property type="evidence" value="ECO:0007669"/>
    <property type="project" value="InterPro"/>
</dbReference>
<feature type="transmembrane region" description="Helical" evidence="6">
    <location>
        <begin position="79"/>
        <end position="99"/>
    </location>
</feature>
<dbReference type="Proteomes" id="UP000242381">
    <property type="component" value="Unassembled WGS sequence"/>
</dbReference>
<dbReference type="VEuPathDB" id="FungiDB:BCV72DRAFT_235252"/>
<feature type="transmembrane region" description="Helical" evidence="6">
    <location>
        <begin position="309"/>
        <end position="329"/>
    </location>
</feature>
<dbReference type="PANTHER" id="PTHR23506">
    <property type="entry name" value="GH10249P"/>
    <property type="match status" value="1"/>
</dbReference>
<feature type="transmembrane region" description="Helical" evidence="6">
    <location>
        <begin position="379"/>
        <end position="401"/>
    </location>
</feature>
<feature type="transmembrane region" description="Helical" evidence="6">
    <location>
        <begin position="251"/>
        <end position="272"/>
    </location>
</feature>
<accession>A0A1X0S3I5</accession>
<evidence type="ECO:0000256" key="6">
    <source>
        <dbReference type="SAM" id="Phobius"/>
    </source>
</evidence>
<name>A0A1X0S3I5_RHIZD</name>
<dbReference type="EMBL" id="KV921321">
    <property type="protein sequence ID" value="ORE18853.1"/>
    <property type="molecule type" value="Genomic_DNA"/>
</dbReference>
<keyword evidence="3 6" id="KW-0812">Transmembrane</keyword>
<comment type="subcellular location">
    <subcellularLocation>
        <location evidence="1">Membrane</location>
        <topology evidence="1">Multi-pass membrane protein</topology>
    </subcellularLocation>
</comment>
<dbReference type="GO" id="GO:0016020">
    <property type="term" value="C:membrane"/>
    <property type="evidence" value="ECO:0007669"/>
    <property type="project" value="UniProtKB-SubCell"/>
</dbReference>
<feature type="transmembrane region" description="Helical" evidence="6">
    <location>
        <begin position="214"/>
        <end position="231"/>
    </location>
</feature>
<keyword evidence="5 6" id="KW-0472">Membrane</keyword>
<evidence type="ECO:0000256" key="2">
    <source>
        <dbReference type="ARBA" id="ARBA00022448"/>
    </source>
</evidence>
<dbReference type="PROSITE" id="PS50850">
    <property type="entry name" value="MFS"/>
    <property type="match status" value="1"/>
</dbReference>
<dbReference type="InterPro" id="IPR050930">
    <property type="entry name" value="MFS_Vesicular_Transporter"/>
</dbReference>
<evidence type="ECO:0000259" key="7">
    <source>
        <dbReference type="PROSITE" id="PS50850"/>
    </source>
</evidence>
<evidence type="ECO:0000256" key="5">
    <source>
        <dbReference type="ARBA" id="ARBA00023136"/>
    </source>
</evidence>
<organism evidence="8 9">
    <name type="scientific">Rhizopus microsporus</name>
    <dbReference type="NCBI Taxonomy" id="58291"/>
    <lineage>
        <taxon>Eukaryota</taxon>
        <taxon>Fungi</taxon>
        <taxon>Fungi incertae sedis</taxon>
        <taxon>Mucoromycota</taxon>
        <taxon>Mucoromycotina</taxon>
        <taxon>Mucoromycetes</taxon>
        <taxon>Mucorales</taxon>
        <taxon>Mucorineae</taxon>
        <taxon>Rhizopodaceae</taxon>
        <taxon>Rhizopus</taxon>
    </lineage>
</organism>
<dbReference type="AlphaFoldDB" id="A0A1X0S3I5"/>
<protein>
    <submittedName>
        <fullName evidence="8">MFS general substrate transporter</fullName>
    </submittedName>
</protein>
<feature type="domain" description="Major facilitator superfamily (MFS) profile" evidence="7">
    <location>
        <begin position="1"/>
        <end position="404"/>
    </location>
</feature>
<evidence type="ECO:0000256" key="3">
    <source>
        <dbReference type="ARBA" id="ARBA00022692"/>
    </source>
</evidence>
<feature type="transmembrane region" description="Helical" evidence="6">
    <location>
        <begin position="142"/>
        <end position="165"/>
    </location>
</feature>
<dbReference type="SUPFAM" id="SSF103473">
    <property type="entry name" value="MFS general substrate transporter"/>
    <property type="match status" value="1"/>
</dbReference>
<evidence type="ECO:0000256" key="4">
    <source>
        <dbReference type="ARBA" id="ARBA00022989"/>
    </source>
</evidence>
<sequence>MITYSIIVPILPFTIDAIERGRSPNNPGYDPYHSELHDPGGVSKQSGALLALFSVGLIAGSLGFGYLGDRLKHRQGLMLVGILGLIGSTLLFMFSEYYWELLIARFLQGISDACVWTLGMCLISDTFPIEELGTQMGRVMTFHSIGMVAGAPIGAGVDLVLRLFLVERKNNPPEWFKKQNEQRIEESRTATIDSSVPEKKDTVSYWMLLKQHRLLAGMLMAFSNGTLLGVLESTLNVRLASEWGLNSGQIGVVFIAAVAPTFVASPLAGYLADKLGAKVVVIPTWIIGSVATILMGVPNKSTAGGIAPLIILTVIQGFCVAAFLTPVLSEMGHVVQSLNPDGSDDGQGRSYALFNVAFALGGIVGPFLGGYLYKAIGFFWVNVVMGCFLLVCAPYVFVFIGERGKFIVRQKRNEDEPIRSEDTEVYAAKTEMKPMEA</sequence>
<dbReference type="InterPro" id="IPR011701">
    <property type="entry name" value="MFS"/>
</dbReference>
<evidence type="ECO:0000313" key="9">
    <source>
        <dbReference type="Proteomes" id="UP000242381"/>
    </source>
</evidence>
<keyword evidence="4 6" id="KW-1133">Transmembrane helix</keyword>
<proteinExistence type="predicted"/>
<dbReference type="OMA" id="GTEWITL"/>
<feature type="transmembrane region" description="Helical" evidence="6">
    <location>
        <begin position="350"/>
        <end position="373"/>
    </location>
</feature>
<dbReference type="Pfam" id="PF07690">
    <property type="entry name" value="MFS_1"/>
    <property type="match status" value="2"/>
</dbReference>
<dbReference type="InterPro" id="IPR020846">
    <property type="entry name" value="MFS_dom"/>
</dbReference>
<evidence type="ECO:0000256" key="1">
    <source>
        <dbReference type="ARBA" id="ARBA00004141"/>
    </source>
</evidence>
<gene>
    <name evidence="8" type="ORF">BCV71DRAFT_284529</name>
</gene>
<keyword evidence="2" id="KW-0813">Transport</keyword>
<feature type="transmembrane region" description="Helical" evidence="6">
    <location>
        <begin position="279"/>
        <end position="297"/>
    </location>
</feature>